<sequence length="220" mass="25207">MTTLYRCQLTLHEPLFFATREIGRLYETGRYLHNYALAYALGFVVAPWFNREQVPNYATDLVTLRDRIYVTPAEPVAVDFQLATFKYGEEVLHVEMAQATRNTPSFGRAKELRAGSTFQFYVISRDPVRIPRWIRLGKWHSKALVESKEVPVREGDGFYRAACPLNPLDLARDDLVAFDIITMPPASLVANARCQGRHYRLEDGFGLPIDMAFSQASRKR</sequence>
<dbReference type="OrthoDB" id="49508at2"/>
<name>A0A178MCN3_9CHLR</name>
<accession>A0A178MCN3</accession>
<protein>
    <recommendedName>
        <fullName evidence="3">Type I-D CRISPR-associated protein Cas5/Csc1</fullName>
    </recommendedName>
</protein>
<dbReference type="AlphaFoldDB" id="A0A178MCN3"/>
<dbReference type="EMBL" id="LWQS01000045">
    <property type="protein sequence ID" value="OAN46313.1"/>
    <property type="molecule type" value="Genomic_DNA"/>
</dbReference>
<dbReference type="STRING" id="1707952.A6A03_12555"/>
<dbReference type="NCBIfam" id="TIGR03159">
    <property type="entry name" value="cas_Csc1"/>
    <property type="match status" value="1"/>
</dbReference>
<organism evidence="1 2">
    <name type="scientific">Chloroflexus islandicus</name>
    <dbReference type="NCBI Taxonomy" id="1707952"/>
    <lineage>
        <taxon>Bacteria</taxon>
        <taxon>Bacillati</taxon>
        <taxon>Chloroflexota</taxon>
        <taxon>Chloroflexia</taxon>
        <taxon>Chloroflexales</taxon>
        <taxon>Chloroflexineae</taxon>
        <taxon>Chloroflexaceae</taxon>
        <taxon>Chloroflexus</taxon>
    </lineage>
</organism>
<evidence type="ECO:0000313" key="1">
    <source>
        <dbReference type="EMBL" id="OAN46313.1"/>
    </source>
</evidence>
<dbReference type="RefSeq" id="WP_066785852.1">
    <property type="nucleotide sequence ID" value="NZ_LWQS01000045.1"/>
</dbReference>
<dbReference type="Proteomes" id="UP000078287">
    <property type="component" value="Unassembled WGS sequence"/>
</dbReference>
<dbReference type="Pfam" id="PF26241">
    <property type="entry name" value="Cas_Csc1"/>
    <property type="match status" value="1"/>
</dbReference>
<dbReference type="InterPro" id="IPR017576">
    <property type="entry name" value="CRISPR-assoc_prot_Csc1"/>
</dbReference>
<reference evidence="1 2" key="1">
    <citation type="submission" date="2016-04" db="EMBL/GenBank/DDBJ databases">
        <title>Chloroflexus islandicus sp. nov., a thermophilic filamentous anoxygenic phototrophic bacterium from geyser Strokkur (Iceland).</title>
        <authorList>
            <person name="Gaisin V.A."/>
            <person name="Kalashnikov A.M."/>
            <person name="Sukhacheva M.V."/>
            <person name="Grouzdev D.S."/>
            <person name="Ivanov T.M."/>
            <person name="Kuznetsov B."/>
            <person name="Gorlenko V.M."/>
        </authorList>
    </citation>
    <scope>NUCLEOTIDE SEQUENCE [LARGE SCALE GENOMIC DNA]</scope>
    <source>
        <strain evidence="2">isl-2</strain>
    </source>
</reference>
<evidence type="ECO:0008006" key="3">
    <source>
        <dbReference type="Google" id="ProtNLM"/>
    </source>
</evidence>
<comment type="caution">
    <text evidence="1">The sequence shown here is derived from an EMBL/GenBank/DDBJ whole genome shotgun (WGS) entry which is preliminary data.</text>
</comment>
<keyword evidence="2" id="KW-1185">Reference proteome</keyword>
<gene>
    <name evidence="1" type="ORF">A6A03_12555</name>
</gene>
<proteinExistence type="predicted"/>
<evidence type="ECO:0000313" key="2">
    <source>
        <dbReference type="Proteomes" id="UP000078287"/>
    </source>
</evidence>